<proteinExistence type="predicted"/>
<gene>
    <name evidence="1" type="ORF">B4U79_04242</name>
</gene>
<protein>
    <submittedName>
        <fullName evidence="1">Arylsulfatase B-like protein</fullName>
    </submittedName>
</protein>
<sequence>YGAKLEPKQIKIKCGKKPSNAVVNCKLQACVFNIKSDPCEYNNIADKEVEMKNYLVQRVLWHNKTAIAPNNKPRDPKANPLYHNDTWDLQETARLKQLDRIFWEELIKYKYEAFKDPLVRRQFKKLSILGSATLGDKAQR</sequence>
<comment type="caution">
    <text evidence="1">The sequence shown here is derived from an EMBL/GenBank/DDBJ whole genome shotgun (WGS) entry which is preliminary data.</text>
</comment>
<dbReference type="Proteomes" id="UP000285301">
    <property type="component" value="Unassembled WGS sequence"/>
</dbReference>
<reference evidence="1 2" key="1">
    <citation type="journal article" date="2018" name="Gigascience">
        <title>Genomes of trombidid mites reveal novel predicted allergens and laterally-transferred genes associated with secondary metabolism.</title>
        <authorList>
            <person name="Dong X."/>
            <person name="Chaisiri K."/>
            <person name="Xia D."/>
            <person name="Armstrong S.D."/>
            <person name="Fang Y."/>
            <person name="Donnelly M.J."/>
            <person name="Kadowaki T."/>
            <person name="McGarry J.W."/>
            <person name="Darby A.C."/>
            <person name="Makepeace B.L."/>
        </authorList>
    </citation>
    <scope>NUCLEOTIDE SEQUENCE [LARGE SCALE GENOMIC DNA]</scope>
    <source>
        <strain evidence="1">UoL-WK</strain>
    </source>
</reference>
<dbReference type="Gene3D" id="3.30.1120.10">
    <property type="match status" value="1"/>
</dbReference>
<dbReference type="InterPro" id="IPR017850">
    <property type="entry name" value="Alkaline_phosphatase_core_sf"/>
</dbReference>
<evidence type="ECO:0000313" key="2">
    <source>
        <dbReference type="Proteomes" id="UP000285301"/>
    </source>
</evidence>
<name>A0A3S3Q170_9ACAR</name>
<dbReference type="STRING" id="1965070.A0A3S3Q170"/>
<dbReference type="OrthoDB" id="10029630at2759"/>
<dbReference type="EMBL" id="NCKU01009104">
    <property type="protein sequence ID" value="RWS01498.1"/>
    <property type="molecule type" value="Genomic_DNA"/>
</dbReference>
<organism evidence="1 2">
    <name type="scientific">Dinothrombium tinctorium</name>
    <dbReference type="NCBI Taxonomy" id="1965070"/>
    <lineage>
        <taxon>Eukaryota</taxon>
        <taxon>Metazoa</taxon>
        <taxon>Ecdysozoa</taxon>
        <taxon>Arthropoda</taxon>
        <taxon>Chelicerata</taxon>
        <taxon>Arachnida</taxon>
        <taxon>Acari</taxon>
        <taxon>Acariformes</taxon>
        <taxon>Trombidiformes</taxon>
        <taxon>Prostigmata</taxon>
        <taxon>Anystina</taxon>
        <taxon>Parasitengona</taxon>
        <taxon>Trombidioidea</taxon>
        <taxon>Trombidiidae</taxon>
        <taxon>Dinothrombium</taxon>
    </lineage>
</organism>
<accession>A0A3S3Q170</accession>
<feature type="non-terminal residue" evidence="1">
    <location>
        <position position="1"/>
    </location>
</feature>
<dbReference type="SUPFAM" id="SSF53649">
    <property type="entry name" value="Alkaline phosphatase-like"/>
    <property type="match status" value="1"/>
</dbReference>
<dbReference type="AlphaFoldDB" id="A0A3S3Q170"/>
<evidence type="ECO:0000313" key="1">
    <source>
        <dbReference type="EMBL" id="RWS01498.1"/>
    </source>
</evidence>
<keyword evidence="2" id="KW-1185">Reference proteome</keyword>
<feature type="non-terminal residue" evidence="1">
    <location>
        <position position="140"/>
    </location>
</feature>